<evidence type="ECO:0000313" key="5">
    <source>
        <dbReference type="Proteomes" id="UP001058072"/>
    </source>
</evidence>
<dbReference type="EMBL" id="CP071249">
    <property type="protein sequence ID" value="UUF06401.1"/>
    <property type="molecule type" value="Genomic_DNA"/>
</dbReference>
<dbReference type="AlphaFoldDB" id="A0A9Q9CFE0"/>
<evidence type="ECO:0000259" key="1">
    <source>
        <dbReference type="Pfam" id="PF01965"/>
    </source>
</evidence>
<organism evidence="3 5">
    <name type="scientific">Turicibacter bilis</name>
    <dbReference type="NCBI Taxonomy" id="2735723"/>
    <lineage>
        <taxon>Bacteria</taxon>
        <taxon>Bacillati</taxon>
        <taxon>Bacillota</taxon>
        <taxon>Erysipelotrichia</taxon>
        <taxon>Erysipelotrichales</taxon>
        <taxon>Turicibacteraceae</taxon>
        <taxon>Turicibacter</taxon>
    </lineage>
</organism>
<feature type="domain" description="DJ-1/PfpI" evidence="1">
    <location>
        <begin position="3"/>
        <end position="170"/>
    </location>
</feature>
<gene>
    <name evidence="2" type="ORF">J0J69_02080</name>
    <name evidence="3" type="ORF">J0J70_08330</name>
</gene>
<accession>A0A9Q9CFE0</accession>
<keyword evidence="4" id="KW-1185">Reference proteome</keyword>
<dbReference type="RefSeq" id="WP_055243983.1">
    <property type="nucleotide sequence ID" value="NZ_CP071249.1"/>
</dbReference>
<name>A0A9Q9CFE0_9FIRM</name>
<proteinExistence type="predicted"/>
<evidence type="ECO:0000313" key="3">
    <source>
        <dbReference type="EMBL" id="UUF07635.1"/>
    </source>
</evidence>
<protein>
    <submittedName>
        <fullName evidence="3">DJ-1/PfpI family protein</fullName>
    </submittedName>
</protein>
<dbReference type="InterPro" id="IPR002818">
    <property type="entry name" value="DJ-1/PfpI"/>
</dbReference>
<dbReference type="PANTHER" id="PTHR43130">
    <property type="entry name" value="ARAC-FAMILY TRANSCRIPTIONAL REGULATOR"/>
    <property type="match status" value="1"/>
</dbReference>
<dbReference type="PANTHER" id="PTHR43130:SF3">
    <property type="entry name" value="HTH-TYPE TRANSCRIPTIONAL REGULATOR RV1931C"/>
    <property type="match status" value="1"/>
</dbReference>
<dbReference type="Pfam" id="PF01965">
    <property type="entry name" value="DJ-1_PfpI"/>
    <property type="match status" value="1"/>
</dbReference>
<dbReference type="Proteomes" id="UP001058072">
    <property type="component" value="Chromosome"/>
</dbReference>
<evidence type="ECO:0000313" key="2">
    <source>
        <dbReference type="EMBL" id="UUF06401.1"/>
    </source>
</evidence>
<dbReference type="InterPro" id="IPR029062">
    <property type="entry name" value="Class_I_gatase-like"/>
</dbReference>
<dbReference type="EMBL" id="CP071250">
    <property type="protein sequence ID" value="UUF07635.1"/>
    <property type="molecule type" value="Genomic_DNA"/>
</dbReference>
<sequence length="192" mass="21679">MGKVLVFLFDGMTDYEITFICHVLHSDAGKDIITVAYEDRVVKAQSGFNFEPDCTLAEVVDLDTEGLILCGGREVDIKPSLVKLIQRYHGERKLLAAIGTAGTIMLAKSGVLDEATYTTPLTQWSTKYQYVYGIQDPFPRDNCIEKRLVRDRHIITAQSIAFLDFTLEICAWFKLFQNHQEKHAFAKLIKGA</sequence>
<evidence type="ECO:0000313" key="4">
    <source>
        <dbReference type="Proteomes" id="UP001058016"/>
    </source>
</evidence>
<dbReference type="Proteomes" id="UP001058016">
    <property type="component" value="Chromosome"/>
</dbReference>
<dbReference type="Gene3D" id="3.40.50.880">
    <property type="match status" value="1"/>
</dbReference>
<dbReference type="SUPFAM" id="SSF52317">
    <property type="entry name" value="Class I glutamine amidotransferase-like"/>
    <property type="match status" value="1"/>
</dbReference>
<dbReference type="InterPro" id="IPR052158">
    <property type="entry name" value="INH-QAR"/>
</dbReference>
<reference evidence="3 4" key="1">
    <citation type="submission" date="2021-03" db="EMBL/GenBank/DDBJ databases">
        <title>Comparative Genomics and Metabolomics in the genus Turicibacter.</title>
        <authorList>
            <person name="Maki J."/>
            <person name="Looft T."/>
        </authorList>
    </citation>
    <scope>NUCLEOTIDE SEQUENCE</scope>
    <source>
        <strain evidence="3">ISU324</strain>
        <strain evidence="2 4">MMM721</strain>
    </source>
</reference>